<dbReference type="AlphaFoldDB" id="A0A538TEL3"/>
<dbReference type="Pfam" id="PF13860">
    <property type="entry name" value="FlgD_ig"/>
    <property type="match status" value="1"/>
</dbReference>
<dbReference type="InterPro" id="IPR025965">
    <property type="entry name" value="FlgD/Vpr_Ig-like"/>
</dbReference>
<evidence type="ECO:0000256" key="1">
    <source>
        <dbReference type="SAM" id="MobiDB-lite"/>
    </source>
</evidence>
<feature type="region of interest" description="Disordered" evidence="1">
    <location>
        <begin position="1"/>
        <end position="109"/>
    </location>
</feature>
<name>A0A538TEL3_UNCEI</name>
<feature type="compositionally biased region" description="Basic and acidic residues" evidence="1">
    <location>
        <begin position="1"/>
        <end position="31"/>
    </location>
</feature>
<evidence type="ECO:0000259" key="2">
    <source>
        <dbReference type="Pfam" id="PF13860"/>
    </source>
</evidence>
<dbReference type="EMBL" id="VBOY01000149">
    <property type="protein sequence ID" value="TMQ62058.1"/>
    <property type="molecule type" value="Genomic_DNA"/>
</dbReference>
<organism evidence="3 4">
    <name type="scientific">Eiseniibacteriota bacterium</name>
    <dbReference type="NCBI Taxonomy" id="2212470"/>
    <lineage>
        <taxon>Bacteria</taxon>
        <taxon>Candidatus Eiseniibacteriota</taxon>
    </lineage>
</organism>
<reference evidence="3 4" key="1">
    <citation type="journal article" date="2019" name="Nat. Microbiol.">
        <title>Mediterranean grassland soil C-N compound turnover is dependent on rainfall and depth, and is mediated by genomically divergent microorganisms.</title>
        <authorList>
            <person name="Diamond S."/>
            <person name="Andeer P.F."/>
            <person name="Li Z."/>
            <person name="Crits-Christoph A."/>
            <person name="Burstein D."/>
            <person name="Anantharaman K."/>
            <person name="Lane K.R."/>
            <person name="Thomas B.C."/>
            <person name="Pan C."/>
            <person name="Northen T.R."/>
            <person name="Banfield J.F."/>
        </authorList>
    </citation>
    <scope>NUCLEOTIDE SEQUENCE [LARGE SCALE GENOMIC DNA]</scope>
    <source>
        <strain evidence="3">WS_8</strain>
    </source>
</reference>
<dbReference type="Proteomes" id="UP000316609">
    <property type="component" value="Unassembled WGS sequence"/>
</dbReference>
<comment type="caution">
    <text evidence="3">The sequence shown here is derived from an EMBL/GenBank/DDBJ whole genome shotgun (WGS) entry which is preliminary data.</text>
</comment>
<accession>A0A538TEL3</accession>
<evidence type="ECO:0000313" key="4">
    <source>
        <dbReference type="Proteomes" id="UP000316609"/>
    </source>
</evidence>
<proteinExistence type="predicted"/>
<feature type="domain" description="FlgD/Vpr Ig-like" evidence="2">
    <location>
        <begin position="325"/>
        <end position="388"/>
    </location>
</feature>
<dbReference type="Gene3D" id="2.60.120.260">
    <property type="entry name" value="Galactose-binding domain-like"/>
    <property type="match status" value="1"/>
</dbReference>
<evidence type="ECO:0000313" key="3">
    <source>
        <dbReference type="EMBL" id="TMQ62058.1"/>
    </source>
</evidence>
<dbReference type="SUPFAM" id="SSF49899">
    <property type="entry name" value="Concanavalin A-like lectins/glucanases"/>
    <property type="match status" value="1"/>
</dbReference>
<feature type="compositionally biased region" description="Basic and acidic residues" evidence="1">
    <location>
        <begin position="67"/>
        <end position="92"/>
    </location>
</feature>
<sequence length="403" mass="43147">MGGARDRRPQHLGRRRELQLLRTRGGPDPDRPPAAAAHDQHQHAISRHRAGDRGHRHTRSSLGDAHIPGERRTHHVGDHDRDRESRRVHGEHPGAPVRQHPVSSPAGSGTHAFDVASVYEPFETAGGWTVGDVGDAATSGVWQRTIPLGTVAQPDADFTGAPGTACFVTQNGTPGGDVGEADVDGGKTTLLSPVFDLSSGGPYVKVEAHYRRWYSNHLGSELDDAWRVDASNNGGANWTTVETASLGDNRWTPVSVNLLALFGTPNQVRFRFVAEDQGAGSIVEAAVDEFELIAATQPPVAVLPPAVASSAVELGPAWPNPARGAASFVMTLPRPATVSVVVLDPQGRTVRRLVRDGTPWGAGRQTLRWDGRGESGQRLAAGIYLLRAVVLGQALERRLVLLY</sequence>
<protein>
    <recommendedName>
        <fullName evidence="2">FlgD/Vpr Ig-like domain-containing protein</fullName>
    </recommendedName>
</protein>
<dbReference type="Gene3D" id="2.60.40.4070">
    <property type="match status" value="1"/>
</dbReference>
<gene>
    <name evidence="3" type="ORF">E6K78_12170</name>
</gene>
<dbReference type="InterPro" id="IPR013320">
    <property type="entry name" value="ConA-like_dom_sf"/>
</dbReference>
<feature type="compositionally biased region" description="Basic residues" evidence="1">
    <location>
        <begin position="44"/>
        <end position="59"/>
    </location>
</feature>